<evidence type="ECO:0000256" key="1">
    <source>
        <dbReference type="SAM" id="MobiDB-lite"/>
    </source>
</evidence>
<keyword evidence="3" id="KW-1185">Reference proteome</keyword>
<name>A0AA40G1Y1_9HYME</name>
<dbReference type="AlphaFoldDB" id="A0AA40G1Y1"/>
<accession>A0AA40G1Y1</accession>
<proteinExistence type="predicted"/>
<reference evidence="2" key="1">
    <citation type="submission" date="2021-10" db="EMBL/GenBank/DDBJ databases">
        <title>Melipona bicolor Genome sequencing and assembly.</title>
        <authorList>
            <person name="Araujo N.S."/>
            <person name="Arias M.C."/>
        </authorList>
    </citation>
    <scope>NUCLEOTIDE SEQUENCE</scope>
    <source>
        <strain evidence="2">USP_2M_L1-L4_2017</strain>
        <tissue evidence="2">Whole body</tissue>
    </source>
</reference>
<sequence>MSLHERSPGLASLRQIRKPGGGTRCAQNVSGGILRFDLERSNPVQQVSVQLLALIGRARRDVTKRIADEMETKAVGFLSCDSWRNSPTRRPVACTFLTRTAREYPTWRAFGANPGVKLLFTVRRLGVSIGKSAPVNLSTNKRPVHFIEERSEGSSMADSLASVMDILE</sequence>
<comment type="caution">
    <text evidence="2">The sequence shown here is derived from an EMBL/GenBank/DDBJ whole genome shotgun (WGS) entry which is preliminary data.</text>
</comment>
<gene>
    <name evidence="2" type="ORF">K0M31_020327</name>
</gene>
<evidence type="ECO:0000313" key="3">
    <source>
        <dbReference type="Proteomes" id="UP001177670"/>
    </source>
</evidence>
<feature type="region of interest" description="Disordered" evidence="1">
    <location>
        <begin position="1"/>
        <end position="23"/>
    </location>
</feature>
<protein>
    <submittedName>
        <fullName evidence="2">Uncharacterized protein</fullName>
    </submittedName>
</protein>
<evidence type="ECO:0000313" key="2">
    <source>
        <dbReference type="EMBL" id="KAK1129197.1"/>
    </source>
</evidence>
<dbReference type="EMBL" id="JAHYIQ010000009">
    <property type="protein sequence ID" value="KAK1129197.1"/>
    <property type="molecule type" value="Genomic_DNA"/>
</dbReference>
<dbReference type="Proteomes" id="UP001177670">
    <property type="component" value="Unassembled WGS sequence"/>
</dbReference>
<organism evidence="2 3">
    <name type="scientific">Melipona bicolor</name>
    <dbReference type="NCBI Taxonomy" id="60889"/>
    <lineage>
        <taxon>Eukaryota</taxon>
        <taxon>Metazoa</taxon>
        <taxon>Ecdysozoa</taxon>
        <taxon>Arthropoda</taxon>
        <taxon>Hexapoda</taxon>
        <taxon>Insecta</taxon>
        <taxon>Pterygota</taxon>
        <taxon>Neoptera</taxon>
        <taxon>Endopterygota</taxon>
        <taxon>Hymenoptera</taxon>
        <taxon>Apocrita</taxon>
        <taxon>Aculeata</taxon>
        <taxon>Apoidea</taxon>
        <taxon>Anthophila</taxon>
        <taxon>Apidae</taxon>
        <taxon>Melipona</taxon>
    </lineage>
</organism>